<feature type="signal peptide" evidence="1">
    <location>
        <begin position="1"/>
        <end position="23"/>
    </location>
</feature>
<evidence type="ECO:0000313" key="3">
    <source>
        <dbReference type="Proteomes" id="UP000250918"/>
    </source>
</evidence>
<reference evidence="2 3" key="1">
    <citation type="journal article" date="2018" name="ISME J.">
        <title>A methanotrophic archaeon couples anaerobic oxidation of methane to Fe(III) reduction.</title>
        <authorList>
            <person name="Cai C."/>
            <person name="Leu A.O."/>
            <person name="Xie G.J."/>
            <person name="Guo J."/>
            <person name="Feng Y."/>
            <person name="Zhao J.X."/>
            <person name="Tyson G.W."/>
            <person name="Yuan Z."/>
            <person name="Hu S."/>
        </authorList>
    </citation>
    <scope>NUCLEOTIDE SEQUENCE [LARGE SCALE GENOMIC DNA]</scope>
    <source>
        <strain evidence="2">FeB_12</strain>
    </source>
</reference>
<feature type="chain" id="PRO_5032926881" description="Peptidase M1 membrane alanine aminopeptidase domain-containing protein" evidence="1">
    <location>
        <begin position="24"/>
        <end position="736"/>
    </location>
</feature>
<comment type="caution">
    <text evidence="2">The sequence shown here is derived from an EMBL/GenBank/DDBJ whole genome shotgun (WGS) entry which is preliminary data.</text>
</comment>
<protein>
    <recommendedName>
        <fullName evidence="4">Peptidase M1 membrane alanine aminopeptidase domain-containing protein</fullName>
    </recommendedName>
</protein>
<dbReference type="InterPro" id="IPR027268">
    <property type="entry name" value="Peptidase_M4/M1_CTD_sf"/>
</dbReference>
<dbReference type="SUPFAM" id="SSF55486">
    <property type="entry name" value="Metalloproteases ('zincins'), catalytic domain"/>
    <property type="match status" value="1"/>
</dbReference>
<dbReference type="Gene3D" id="1.10.390.10">
    <property type="entry name" value="Neutral Protease Domain 2"/>
    <property type="match status" value="1"/>
</dbReference>
<evidence type="ECO:0000313" key="2">
    <source>
        <dbReference type="EMBL" id="PWB70384.1"/>
    </source>
</evidence>
<sequence length="736" mass="83292">MKSLSLALAAALLLGSLSYGQSAAFKKFRGDYATLDQDLLNNECEVAAVSNFVYHKDVATFTFSEGAMYLLRYVDNRPTTAIFIGKGNALVDIPSHVERQGLMYASGDSTVNSTFEVCFMRIGDNFDLALKDKFTFTRQQMPWKDFNLAKKSQGELHFRPVIQHDYDHYFELLRSVYERRDDGFFWADFNRYEFSYDPNRPEQVLVAYEREGGDLVNTKGACLQRRERNVYEDGLMSDIVYPTTIVSREGTFDLSGLDGKTVKGHGDVRIVVNTDSLKYLSIFLHYNLGLDSMSVDGTPTEYWRRRDFNFIGVLLPKSYYKGDTLNVRMWYDGRNFLGLLPYVENPARTICKLNFTAPNDFVYLIPGMSTPTKLDGRTAFTVETAQPYNQIDIEAYTTSFQKFPMTTDIDLPLNILKSPHITKKDYDCFVPDDQYRSGVQQAFNFLGARLGNPPNIFEVSVLPEGELALPGVAEITQVHCINSNTGGFHLVAASEAARQWFGAQMRPASEREMWLADALNAYLGLMFVQEALPGAPFYSELVQRRNLMDSVIGRNMDMPLAVEASRIPDSLRVYKGAWVLHMLRNVMLDLDATSNKDARFLKFLAEAVYVTNNTTFTNADIQKIAEKHYGKPLDWFFNEWIYGRNFPEYKVTYSITPKDNQYVVNVNATVSRVGGSFQMPVITRVELEDGTSSFGRQVISGTGGSFELGPFASKPKGFFFNEFFSVLSSDKVGKGK</sequence>
<dbReference type="Proteomes" id="UP000250918">
    <property type="component" value="Unassembled WGS sequence"/>
</dbReference>
<evidence type="ECO:0000256" key="1">
    <source>
        <dbReference type="SAM" id="SignalP"/>
    </source>
</evidence>
<dbReference type="AlphaFoldDB" id="A0A855X286"/>
<proteinExistence type="predicted"/>
<organism evidence="2 3">
    <name type="scientific">candidate division GN15 bacterium</name>
    <dbReference type="NCBI Taxonomy" id="2072418"/>
    <lineage>
        <taxon>Bacteria</taxon>
        <taxon>candidate division GN15</taxon>
    </lineage>
</organism>
<name>A0A855X286_9BACT</name>
<accession>A0A855X286</accession>
<keyword evidence="1" id="KW-0732">Signal</keyword>
<evidence type="ECO:0008006" key="4">
    <source>
        <dbReference type="Google" id="ProtNLM"/>
    </source>
</evidence>
<dbReference type="EMBL" id="PQAP01000146">
    <property type="protein sequence ID" value="PWB70384.1"/>
    <property type="molecule type" value="Genomic_DNA"/>
</dbReference>
<gene>
    <name evidence="2" type="ORF">C3F09_09120</name>
</gene>